<dbReference type="RefSeq" id="WP_058897345.1">
    <property type="nucleotide sequence ID" value="NZ_CP024996.1"/>
</dbReference>
<protein>
    <submittedName>
        <fullName evidence="1">Uncharacterized protein</fullName>
    </submittedName>
</protein>
<evidence type="ECO:0000313" key="2">
    <source>
        <dbReference type="Proteomes" id="UP000269199"/>
    </source>
</evidence>
<proteinExistence type="predicted"/>
<reference evidence="1 2" key="1">
    <citation type="submission" date="2017-11" db="EMBL/GenBank/DDBJ databases">
        <title>Complete genome sequence of Herbaspirillum rubrisubalbicans DSM 11543.</title>
        <authorList>
            <person name="Chen M."/>
            <person name="An Q."/>
        </authorList>
    </citation>
    <scope>NUCLEOTIDE SEQUENCE [LARGE SCALE GENOMIC DNA]</scope>
    <source>
        <strain evidence="1 2">DSM 11543</strain>
    </source>
</reference>
<name>A0AAD0UDE3_9BURK</name>
<accession>A0AAD0UDE3</accession>
<dbReference type="AlphaFoldDB" id="A0AAD0UDE3"/>
<evidence type="ECO:0000313" key="1">
    <source>
        <dbReference type="EMBL" id="AYR26761.1"/>
    </source>
</evidence>
<organism evidence="1 2">
    <name type="scientific">Herbaspirillum rubrisubalbicans</name>
    <dbReference type="NCBI Taxonomy" id="80842"/>
    <lineage>
        <taxon>Bacteria</taxon>
        <taxon>Pseudomonadati</taxon>
        <taxon>Pseudomonadota</taxon>
        <taxon>Betaproteobacteria</taxon>
        <taxon>Burkholderiales</taxon>
        <taxon>Oxalobacteraceae</taxon>
        <taxon>Herbaspirillum</taxon>
    </lineage>
</organism>
<gene>
    <name evidence="1" type="ORF">RC54_24335</name>
</gene>
<dbReference type="Proteomes" id="UP000269199">
    <property type="component" value="Chromosome"/>
</dbReference>
<dbReference type="EMBL" id="CP024996">
    <property type="protein sequence ID" value="AYR26761.1"/>
    <property type="molecule type" value="Genomic_DNA"/>
</dbReference>
<sequence>MIVNLTESQKNLLKYLQGKLNDDKTEAFRCALQGNVEMLHVDTLCDLINQEFMMEGIDENFEPNQYGIELEELLDAINKPRVSG</sequence>